<dbReference type="AlphaFoldDB" id="A0A1H0UB88"/>
<gene>
    <name evidence="1" type="ORF">SAMN05660330_03480</name>
</gene>
<proteinExistence type="predicted"/>
<keyword evidence="2" id="KW-1185">Reference proteome</keyword>
<protein>
    <submittedName>
        <fullName evidence="1">Uncharacterized protein</fullName>
    </submittedName>
</protein>
<evidence type="ECO:0000313" key="2">
    <source>
        <dbReference type="Proteomes" id="UP000199073"/>
    </source>
</evidence>
<evidence type="ECO:0000313" key="1">
    <source>
        <dbReference type="EMBL" id="SDP63572.1"/>
    </source>
</evidence>
<dbReference type="Proteomes" id="UP000199073">
    <property type="component" value="Unassembled WGS sequence"/>
</dbReference>
<dbReference type="EMBL" id="FNJI01000030">
    <property type="protein sequence ID" value="SDP63572.1"/>
    <property type="molecule type" value="Genomic_DNA"/>
</dbReference>
<organism evidence="1 2">
    <name type="scientific">Desulforhopalus singaporensis</name>
    <dbReference type="NCBI Taxonomy" id="91360"/>
    <lineage>
        <taxon>Bacteria</taxon>
        <taxon>Pseudomonadati</taxon>
        <taxon>Thermodesulfobacteriota</taxon>
        <taxon>Desulfobulbia</taxon>
        <taxon>Desulfobulbales</taxon>
        <taxon>Desulfocapsaceae</taxon>
        <taxon>Desulforhopalus</taxon>
    </lineage>
</organism>
<accession>A0A1H0UB88</accession>
<dbReference type="RefSeq" id="WP_092225133.1">
    <property type="nucleotide sequence ID" value="NZ_FNJI01000030.1"/>
</dbReference>
<name>A0A1H0UB88_9BACT</name>
<dbReference type="STRING" id="91360.SAMN05660330_03480"/>
<sequence length="67" mass="7578">MSDNPLLSEISTAVPNHSQSCAISTSGGTRIKTPDHNYVIITRNRNNSWVDDLDTFHKLNQLHRVFN</sequence>
<reference evidence="1 2" key="1">
    <citation type="submission" date="2016-10" db="EMBL/GenBank/DDBJ databases">
        <authorList>
            <person name="de Groot N.N."/>
        </authorList>
    </citation>
    <scope>NUCLEOTIDE SEQUENCE [LARGE SCALE GENOMIC DNA]</scope>
    <source>
        <strain evidence="1 2">DSM 12130</strain>
    </source>
</reference>